<evidence type="ECO:0000313" key="2">
    <source>
        <dbReference type="EMBL" id="MET6997074.1"/>
    </source>
</evidence>
<gene>
    <name evidence="2" type="ORF">ABR189_06825</name>
</gene>
<dbReference type="PANTHER" id="PTHR43792:SF16">
    <property type="entry name" value="N-ACETYLTRANSFERASE DOMAIN-CONTAINING PROTEIN"/>
    <property type="match status" value="1"/>
</dbReference>
<evidence type="ECO:0000313" key="3">
    <source>
        <dbReference type="Proteomes" id="UP001549749"/>
    </source>
</evidence>
<dbReference type="InterPro" id="IPR051531">
    <property type="entry name" value="N-acetyltransferase"/>
</dbReference>
<protein>
    <submittedName>
        <fullName evidence="2">GNAT family N-acetyltransferase</fullName>
    </submittedName>
</protein>
<proteinExistence type="predicted"/>
<feature type="domain" description="N-acetyltransferase" evidence="1">
    <location>
        <begin position="10"/>
        <end position="174"/>
    </location>
</feature>
<dbReference type="RefSeq" id="WP_354659714.1">
    <property type="nucleotide sequence ID" value="NZ_JBEXAC010000001.1"/>
</dbReference>
<comment type="caution">
    <text evidence="2">The sequence shown here is derived from an EMBL/GenBank/DDBJ whole genome shotgun (WGS) entry which is preliminary data.</text>
</comment>
<organism evidence="2 3">
    <name type="scientific">Chitinophaga defluvii</name>
    <dbReference type="NCBI Taxonomy" id="3163343"/>
    <lineage>
        <taxon>Bacteria</taxon>
        <taxon>Pseudomonadati</taxon>
        <taxon>Bacteroidota</taxon>
        <taxon>Chitinophagia</taxon>
        <taxon>Chitinophagales</taxon>
        <taxon>Chitinophagaceae</taxon>
        <taxon>Chitinophaga</taxon>
    </lineage>
</organism>
<dbReference type="SUPFAM" id="SSF55729">
    <property type="entry name" value="Acyl-CoA N-acyltransferases (Nat)"/>
    <property type="match status" value="1"/>
</dbReference>
<reference evidence="2 3" key="1">
    <citation type="submission" date="2024-06" db="EMBL/GenBank/DDBJ databases">
        <title>Chitinophaga defluvii sp. nov., isolated from municipal sewage.</title>
        <authorList>
            <person name="Zhang L."/>
        </authorList>
    </citation>
    <scope>NUCLEOTIDE SEQUENCE [LARGE SCALE GENOMIC DNA]</scope>
    <source>
        <strain evidence="2 3">H8</strain>
    </source>
</reference>
<dbReference type="InterPro" id="IPR000182">
    <property type="entry name" value="GNAT_dom"/>
</dbReference>
<dbReference type="InterPro" id="IPR016181">
    <property type="entry name" value="Acyl_CoA_acyltransferase"/>
</dbReference>
<dbReference type="Pfam" id="PF13302">
    <property type="entry name" value="Acetyltransf_3"/>
    <property type="match status" value="1"/>
</dbReference>
<evidence type="ECO:0000259" key="1">
    <source>
        <dbReference type="PROSITE" id="PS51186"/>
    </source>
</evidence>
<dbReference type="PROSITE" id="PS51186">
    <property type="entry name" value="GNAT"/>
    <property type="match status" value="1"/>
</dbReference>
<dbReference type="PANTHER" id="PTHR43792">
    <property type="entry name" value="GNAT FAMILY, PUTATIVE (AFU_ORTHOLOGUE AFUA_3G00765)-RELATED-RELATED"/>
    <property type="match status" value="1"/>
</dbReference>
<dbReference type="EMBL" id="JBEXAC010000001">
    <property type="protein sequence ID" value="MET6997074.1"/>
    <property type="molecule type" value="Genomic_DNA"/>
</dbReference>
<name>A0ABV2T220_9BACT</name>
<dbReference type="Proteomes" id="UP001549749">
    <property type="component" value="Unassembled WGS sequence"/>
</dbReference>
<accession>A0ABV2T220</accession>
<keyword evidence="3" id="KW-1185">Reference proteome</keyword>
<dbReference type="Gene3D" id="3.40.630.30">
    <property type="match status" value="1"/>
</dbReference>
<sequence>MEIFAATPRLILREIIPADEKGMFTLDADPEVHKYLGNQPVTSMEEVRSVIQFIRRQYVDNGIGRWAVIEKDTNLFLGWAGLKLITTPIHNRVNYYDLGYRLIKSCWGKGYATEAARAVRDYGFNRMGLPVIYGMTEVGNTGSRRVLEKTGLKYIESFEYEGLPHDFFGMTRPE</sequence>